<dbReference type="Gene3D" id="3.40.720.10">
    <property type="entry name" value="Alkaline Phosphatase, subunit A"/>
    <property type="match status" value="1"/>
</dbReference>
<comment type="caution">
    <text evidence="4">The sequence shown here is derived from an EMBL/GenBank/DDBJ whole genome shotgun (WGS) entry which is preliminary data.</text>
</comment>
<dbReference type="EMBL" id="RCNR01000009">
    <property type="protein sequence ID" value="MUH35522.1"/>
    <property type="molecule type" value="Genomic_DNA"/>
</dbReference>
<keyword evidence="2" id="KW-0378">Hydrolase</keyword>
<dbReference type="RefSeq" id="WP_155599324.1">
    <property type="nucleotide sequence ID" value="NZ_RCNR01000009.1"/>
</dbReference>
<dbReference type="Proteomes" id="UP000540519">
    <property type="component" value="Unassembled WGS sequence"/>
</dbReference>
<evidence type="ECO:0000313" key="4">
    <source>
        <dbReference type="EMBL" id="MUH35522.1"/>
    </source>
</evidence>
<dbReference type="InterPro" id="IPR017850">
    <property type="entry name" value="Alkaline_phosphatase_core_sf"/>
</dbReference>
<comment type="similarity">
    <text evidence="1">Belongs to the sulfatase family.</text>
</comment>
<sequence length="504" mass="57095">MKRMTRTTMALILLALVIFESCKQQKVIALPQERPNILLLFLDDMDPDFGCYGNTLTTTPNIDQLAKEGVLFTRAYATAPVCSPSHTSILTGCYSTSIGASNHRSSYIDKLPEGYTILTELMSRANYFTVNFKSNGDRMFNKIYGASAKTDLNFDRGEPENNGESGKEVFDYLQIIDPMNIATYFKGGEWDKKGAGQPFFAYANIETAKKHGFEPGRIWAKERGIAVDSTRVEIPQHYADTDEVRHVLASSLDAVSHADFEVGKFLNALEKSGYAKNTLVILLSDHGATLQRHKQCLWQSGIHVPLILRWPGHIEDSWTNTELASIIDIAPTILSAAKIPVPQTMEGLNLLGDALETRNYVFATRDGMNNFFDASRTVITKDYQYIHHFFPELPFRSNPYAKRTLTFESMLELYKGDKLDTLQALYFEPEKVPYELYDLKKDGEETKNIAFNPEYQEEVKKMQEILFEWQKRTGDSILDARKLLNVPTVPINTQVDDLLKLNSK</sequence>
<accession>A0A7X2ZSE8</accession>
<dbReference type="PANTHER" id="PTHR42693">
    <property type="entry name" value="ARYLSULFATASE FAMILY MEMBER"/>
    <property type="match status" value="1"/>
</dbReference>
<dbReference type="InterPro" id="IPR000917">
    <property type="entry name" value="Sulfatase_N"/>
</dbReference>
<organism evidence="4 5">
    <name type="scientific">Zobellia amurskyensis</name>
    <dbReference type="NCBI Taxonomy" id="248905"/>
    <lineage>
        <taxon>Bacteria</taxon>
        <taxon>Pseudomonadati</taxon>
        <taxon>Bacteroidota</taxon>
        <taxon>Flavobacteriia</taxon>
        <taxon>Flavobacteriales</taxon>
        <taxon>Flavobacteriaceae</taxon>
        <taxon>Zobellia</taxon>
    </lineage>
</organism>
<feature type="domain" description="Sulfatase N-terminal" evidence="3">
    <location>
        <begin position="35"/>
        <end position="338"/>
    </location>
</feature>
<dbReference type="CDD" id="cd16027">
    <property type="entry name" value="SGSH"/>
    <property type="match status" value="1"/>
</dbReference>
<protein>
    <submittedName>
        <fullName evidence="4">DUF229 domain-containing protein</fullName>
    </submittedName>
</protein>
<dbReference type="AlphaFoldDB" id="A0A7X2ZSE8"/>
<evidence type="ECO:0000259" key="3">
    <source>
        <dbReference type="Pfam" id="PF00884"/>
    </source>
</evidence>
<gene>
    <name evidence="4" type="ORF">D9O36_06705</name>
</gene>
<dbReference type="OrthoDB" id="9777768at2"/>
<dbReference type="GO" id="GO:0004065">
    <property type="term" value="F:arylsulfatase activity"/>
    <property type="evidence" value="ECO:0007669"/>
    <property type="project" value="TreeGrafter"/>
</dbReference>
<dbReference type="SUPFAM" id="SSF53649">
    <property type="entry name" value="Alkaline phosphatase-like"/>
    <property type="match status" value="1"/>
</dbReference>
<name>A0A7X2ZSE8_9FLAO</name>
<evidence type="ECO:0000256" key="2">
    <source>
        <dbReference type="ARBA" id="ARBA00022801"/>
    </source>
</evidence>
<dbReference type="InterPro" id="IPR050738">
    <property type="entry name" value="Sulfatase"/>
</dbReference>
<evidence type="ECO:0000256" key="1">
    <source>
        <dbReference type="ARBA" id="ARBA00008779"/>
    </source>
</evidence>
<evidence type="ECO:0000313" key="5">
    <source>
        <dbReference type="Proteomes" id="UP000540519"/>
    </source>
</evidence>
<dbReference type="PANTHER" id="PTHR42693:SF53">
    <property type="entry name" value="ENDO-4-O-SULFATASE"/>
    <property type="match status" value="1"/>
</dbReference>
<reference evidence="4 5" key="1">
    <citation type="journal article" date="2019" name="Mar. Drugs">
        <title>Comparative Genomics and CAZyme Genome Repertoires of Marine Zobellia amurskyensis KMM 3526(T) and Zobellia laminariae KMM 3676(T).</title>
        <authorList>
            <person name="Chernysheva N."/>
            <person name="Bystritskaya E."/>
            <person name="Stenkova A."/>
            <person name="Golovkin I."/>
            <person name="Nedashkovskaya O."/>
            <person name="Isaeva M."/>
        </authorList>
    </citation>
    <scope>NUCLEOTIDE SEQUENCE [LARGE SCALE GENOMIC DNA]</scope>
    <source>
        <strain evidence="4 5">KMM 3526</strain>
    </source>
</reference>
<keyword evidence="5" id="KW-1185">Reference proteome</keyword>
<proteinExistence type="inferred from homology"/>
<dbReference type="Pfam" id="PF00884">
    <property type="entry name" value="Sulfatase"/>
    <property type="match status" value="1"/>
</dbReference>